<feature type="non-terminal residue" evidence="2">
    <location>
        <position position="1"/>
    </location>
</feature>
<feature type="region of interest" description="Disordered" evidence="1">
    <location>
        <begin position="492"/>
        <end position="513"/>
    </location>
</feature>
<dbReference type="PANTHER" id="PTHR47652">
    <property type="entry name" value="MITOCHONDRIAL IMPORT INNER MEMBRANE TRANSLOCASE SUBUNIT TIM44"/>
    <property type="match status" value="1"/>
</dbReference>
<dbReference type="EMBL" id="CAUYUJ010003108">
    <property type="protein sequence ID" value="CAK0803876.1"/>
    <property type="molecule type" value="Genomic_DNA"/>
</dbReference>
<sequence>GGANVCPTWAAHFCWGSFLTQPSQVMLARVPWPSLRGDLPRASEKCCVQGLLGSPQVEPRARTLWIAGEGFFQSRATCRHVQMPWPGSGFSRSSLARPRRWLQSELAGGPRRSLEVPVMSAELQCHSDAELLHGSSDDADRPTQRQPLFARKLTHSVVLAVSCGAILALASLGVASHWSGQSGSRASVRIRGATNLDDLGNLVDDVKDAADDAVDEAQDAADDVVEKPPGGDVAEDADEVVDDAQDDADDVAKDADKVVDNAQDAADDVAEKLPGGDVADDVDEVVDDAQEDADDVAEDADKAVDDAQDAADDVVDNAQDAADDVAEKLPGGDVAEDADEVVDDAQDDADDVADDADKVVDNAQDAADDVADKLPVGDVAEMRMTSPRMRTRLSTMPKMLPMTSSSTMPKMLRMTSRISCRTVMWRRMRTRSSTTLKMMRMTSRRMRTRSSTMPKMLRMTSRRSCPVVTPKVMRMTSQRSCWVVTTLRLRRRRRRSCVSTSSSGAGDGSWRSP</sequence>
<comment type="caution">
    <text evidence="2">The sequence shown here is derived from an EMBL/GenBank/DDBJ whole genome shotgun (WGS) entry which is preliminary data.</text>
</comment>
<evidence type="ECO:0000313" key="3">
    <source>
        <dbReference type="Proteomes" id="UP001189429"/>
    </source>
</evidence>
<name>A0ABN9QGL0_9DINO</name>
<evidence type="ECO:0000256" key="1">
    <source>
        <dbReference type="SAM" id="MobiDB-lite"/>
    </source>
</evidence>
<protein>
    <submittedName>
        <fullName evidence="2">Uncharacterized protein</fullName>
    </submittedName>
</protein>
<dbReference type="Gene3D" id="1.20.120.20">
    <property type="entry name" value="Apolipoprotein"/>
    <property type="match status" value="1"/>
</dbReference>
<reference evidence="2" key="1">
    <citation type="submission" date="2023-10" db="EMBL/GenBank/DDBJ databases">
        <authorList>
            <person name="Chen Y."/>
            <person name="Shah S."/>
            <person name="Dougan E. K."/>
            <person name="Thang M."/>
            <person name="Chan C."/>
        </authorList>
    </citation>
    <scope>NUCLEOTIDE SEQUENCE [LARGE SCALE GENOMIC DNA]</scope>
</reference>
<keyword evidence="3" id="KW-1185">Reference proteome</keyword>
<feature type="compositionally biased region" description="Acidic residues" evidence="1">
    <location>
        <begin position="214"/>
        <end position="223"/>
    </location>
</feature>
<feature type="region of interest" description="Disordered" evidence="1">
    <location>
        <begin position="442"/>
        <end position="464"/>
    </location>
</feature>
<accession>A0ABN9QGL0</accession>
<dbReference type="PANTHER" id="PTHR47652:SF3">
    <property type="entry name" value="MITOCHONDRIAL IMPORT INNER MEMBRANE TRANSLOCASE SUBUNIT TIM44"/>
    <property type="match status" value="1"/>
</dbReference>
<proteinExistence type="predicted"/>
<organism evidence="2 3">
    <name type="scientific">Prorocentrum cordatum</name>
    <dbReference type="NCBI Taxonomy" id="2364126"/>
    <lineage>
        <taxon>Eukaryota</taxon>
        <taxon>Sar</taxon>
        <taxon>Alveolata</taxon>
        <taxon>Dinophyceae</taxon>
        <taxon>Prorocentrales</taxon>
        <taxon>Prorocentraceae</taxon>
        <taxon>Prorocentrum</taxon>
    </lineage>
</organism>
<evidence type="ECO:0000313" key="2">
    <source>
        <dbReference type="EMBL" id="CAK0803876.1"/>
    </source>
</evidence>
<dbReference type="Proteomes" id="UP001189429">
    <property type="component" value="Unassembled WGS sequence"/>
</dbReference>
<feature type="region of interest" description="Disordered" evidence="1">
    <location>
        <begin position="214"/>
        <end position="237"/>
    </location>
</feature>
<gene>
    <name evidence="2" type="ORF">PCOR1329_LOCUS10871</name>
</gene>